<name>A0ABR1D4V5_NECAM</name>
<organism evidence="2 3">
    <name type="scientific">Necator americanus</name>
    <name type="common">Human hookworm</name>
    <dbReference type="NCBI Taxonomy" id="51031"/>
    <lineage>
        <taxon>Eukaryota</taxon>
        <taxon>Metazoa</taxon>
        <taxon>Ecdysozoa</taxon>
        <taxon>Nematoda</taxon>
        <taxon>Chromadorea</taxon>
        <taxon>Rhabditida</taxon>
        <taxon>Rhabditina</taxon>
        <taxon>Rhabditomorpha</taxon>
        <taxon>Strongyloidea</taxon>
        <taxon>Ancylostomatidae</taxon>
        <taxon>Bunostominae</taxon>
        <taxon>Necator</taxon>
    </lineage>
</organism>
<comment type="caution">
    <text evidence="2">The sequence shown here is derived from an EMBL/GenBank/DDBJ whole genome shotgun (WGS) entry which is preliminary data.</text>
</comment>
<accession>A0ABR1D4V5</accession>
<reference evidence="2 3" key="1">
    <citation type="submission" date="2023-08" db="EMBL/GenBank/DDBJ databases">
        <title>A Necator americanus chromosomal reference genome.</title>
        <authorList>
            <person name="Ilik V."/>
            <person name="Petrzelkova K.J."/>
            <person name="Pardy F."/>
            <person name="Fuh T."/>
            <person name="Niatou-Singa F.S."/>
            <person name="Gouil Q."/>
            <person name="Baker L."/>
            <person name="Ritchie M.E."/>
            <person name="Jex A.R."/>
            <person name="Gazzola D."/>
            <person name="Li H."/>
            <person name="Toshio Fujiwara R."/>
            <person name="Zhan B."/>
            <person name="Aroian R.V."/>
            <person name="Pafco B."/>
            <person name="Schwarz E.M."/>
        </authorList>
    </citation>
    <scope>NUCLEOTIDE SEQUENCE [LARGE SCALE GENOMIC DNA]</scope>
    <source>
        <strain evidence="2 3">Aroian</strain>
        <tissue evidence="2">Whole animal</tissue>
    </source>
</reference>
<sequence>MRGLEWEDMGVKVEGRHLHHLRFADDIVLITTSINQAERILAEFDDTCKKDQSSAEPRQDVHEERMGREINMMNDLTSELGRRKRAAWRAFKSIEDVVKRSKNIRVHGHLFNTTALPPLIYASETWVFLRPGGKCDQRQRTRNRKSDVGSNPLYASGKKDSKFTSTSPIEDQRGFYICQG</sequence>
<evidence type="ECO:0000256" key="1">
    <source>
        <dbReference type="SAM" id="MobiDB-lite"/>
    </source>
</evidence>
<keyword evidence="3" id="KW-1185">Reference proteome</keyword>
<gene>
    <name evidence="2" type="primary">Necator_chrIII.g12738</name>
    <name evidence="2" type="ORF">RB195_011971</name>
</gene>
<protein>
    <recommendedName>
        <fullName evidence="4">Reverse transcriptase domain-containing protein</fullName>
    </recommendedName>
</protein>
<feature type="compositionally biased region" description="Basic and acidic residues" evidence="1">
    <location>
        <begin position="135"/>
        <end position="147"/>
    </location>
</feature>
<evidence type="ECO:0008006" key="4">
    <source>
        <dbReference type="Google" id="ProtNLM"/>
    </source>
</evidence>
<proteinExistence type="predicted"/>
<feature type="region of interest" description="Disordered" evidence="1">
    <location>
        <begin position="135"/>
        <end position="167"/>
    </location>
</feature>
<evidence type="ECO:0000313" key="2">
    <source>
        <dbReference type="EMBL" id="KAK6745565.1"/>
    </source>
</evidence>
<dbReference type="Proteomes" id="UP001303046">
    <property type="component" value="Unassembled WGS sequence"/>
</dbReference>
<evidence type="ECO:0000313" key="3">
    <source>
        <dbReference type="Proteomes" id="UP001303046"/>
    </source>
</evidence>
<dbReference type="EMBL" id="JAVFWL010000003">
    <property type="protein sequence ID" value="KAK6745565.1"/>
    <property type="molecule type" value="Genomic_DNA"/>
</dbReference>